<organism evidence="2 3">
    <name type="scientific">Cercopithifilaria johnstoni</name>
    <dbReference type="NCBI Taxonomy" id="2874296"/>
    <lineage>
        <taxon>Eukaryota</taxon>
        <taxon>Metazoa</taxon>
        <taxon>Ecdysozoa</taxon>
        <taxon>Nematoda</taxon>
        <taxon>Chromadorea</taxon>
        <taxon>Rhabditida</taxon>
        <taxon>Spirurina</taxon>
        <taxon>Spiruromorpha</taxon>
        <taxon>Filarioidea</taxon>
        <taxon>Onchocercidae</taxon>
        <taxon>Cercopithifilaria</taxon>
    </lineage>
</organism>
<keyword evidence="1" id="KW-0472">Membrane</keyword>
<dbReference type="GO" id="GO:0042500">
    <property type="term" value="F:aspartic endopeptidase activity, intramembrane cleaving"/>
    <property type="evidence" value="ECO:0007669"/>
    <property type="project" value="InterPro"/>
</dbReference>
<comment type="caution">
    <text evidence="2">The sequence shown here is derived from an EMBL/GenBank/DDBJ whole genome shotgun (WGS) entry which is preliminary data.</text>
</comment>
<feature type="transmembrane region" description="Helical" evidence="1">
    <location>
        <begin position="314"/>
        <end position="330"/>
    </location>
</feature>
<accession>A0A8J2Q6M4</accession>
<dbReference type="GO" id="GO:0033619">
    <property type="term" value="P:membrane protein proteolysis"/>
    <property type="evidence" value="ECO:0007669"/>
    <property type="project" value="TreeGrafter"/>
</dbReference>
<keyword evidence="1" id="KW-0812">Transmembrane</keyword>
<feature type="transmembrane region" description="Helical" evidence="1">
    <location>
        <begin position="208"/>
        <end position="230"/>
    </location>
</feature>
<dbReference type="PANTHER" id="PTHR12174:SF35">
    <property type="entry name" value="INTRAMEMBRANE PROTEASE (IMPAS) FAMILY"/>
    <property type="match status" value="1"/>
</dbReference>
<feature type="transmembrane region" description="Helical" evidence="1">
    <location>
        <begin position="125"/>
        <end position="148"/>
    </location>
</feature>
<dbReference type="Pfam" id="PF04258">
    <property type="entry name" value="Peptidase_A22B"/>
    <property type="match status" value="1"/>
</dbReference>
<gene>
    <name evidence="2" type="ORF">CJOHNSTONI_LOCUS4147</name>
</gene>
<dbReference type="GO" id="GO:0098554">
    <property type="term" value="C:cytoplasmic side of endoplasmic reticulum membrane"/>
    <property type="evidence" value="ECO:0007669"/>
    <property type="project" value="TreeGrafter"/>
</dbReference>
<feature type="transmembrane region" description="Helical" evidence="1">
    <location>
        <begin position="169"/>
        <end position="188"/>
    </location>
</feature>
<reference evidence="2" key="1">
    <citation type="submission" date="2021-09" db="EMBL/GenBank/DDBJ databases">
        <authorList>
            <consortium name="Pathogen Informatics"/>
        </authorList>
    </citation>
    <scope>NUCLEOTIDE SEQUENCE</scope>
</reference>
<dbReference type="AlphaFoldDB" id="A0A8J2Q6M4"/>
<evidence type="ECO:0000313" key="3">
    <source>
        <dbReference type="Proteomes" id="UP000746747"/>
    </source>
</evidence>
<sequence length="343" mass="39006">MKTILREGMSEKMKNVGGLEEYLFSCGIWPNFSFEEQLTKETEEESEDVDEAAPTDGIHQENLSVRAGSLLKSSILSENELAIERKRSEIYRKMSKVSLVPAVDEIVNTMRCSSVKMSKQSVLDILGRFISIHIPLWLGVIAIQIALIEIFESKFYRTFYYHHPRMKQLAMVVAVILGIFHEVKYTWVVNDILGIATSYVIISRTETASFFAGFLFLLGMILFDIFWFYCVDLFSTVTKHPHSPVMLTIPLGKKRKPARISTVDIIVPGIFLNIILKFAEMYDIGVFVLSFYAYVFGFFVTELITLIRQKSTPAIVIPGILALLASIFSADNPSDLWRFGIKH</sequence>
<dbReference type="OrthoDB" id="29661at2759"/>
<dbReference type="GO" id="GO:0098553">
    <property type="term" value="C:lumenal side of endoplasmic reticulum membrane"/>
    <property type="evidence" value="ECO:0007669"/>
    <property type="project" value="TreeGrafter"/>
</dbReference>
<dbReference type="GO" id="GO:0006465">
    <property type="term" value="P:signal peptide processing"/>
    <property type="evidence" value="ECO:0007669"/>
    <property type="project" value="TreeGrafter"/>
</dbReference>
<keyword evidence="3" id="KW-1185">Reference proteome</keyword>
<name>A0A8J2Q6M4_9BILA</name>
<evidence type="ECO:0000256" key="1">
    <source>
        <dbReference type="SAM" id="Phobius"/>
    </source>
</evidence>
<proteinExistence type="predicted"/>
<dbReference type="Proteomes" id="UP000746747">
    <property type="component" value="Unassembled WGS sequence"/>
</dbReference>
<feature type="transmembrane region" description="Helical" evidence="1">
    <location>
        <begin position="284"/>
        <end position="307"/>
    </location>
</feature>
<evidence type="ECO:0000313" key="2">
    <source>
        <dbReference type="EMBL" id="CAG9533962.1"/>
    </source>
</evidence>
<dbReference type="InterPro" id="IPR007369">
    <property type="entry name" value="Peptidase_A22B_SPP"/>
</dbReference>
<keyword evidence="1" id="KW-1133">Transmembrane helix</keyword>
<protein>
    <submittedName>
        <fullName evidence="2">Uncharacterized protein</fullName>
    </submittedName>
</protein>
<dbReference type="EMBL" id="CAKAEH010001279">
    <property type="protein sequence ID" value="CAG9533962.1"/>
    <property type="molecule type" value="Genomic_DNA"/>
</dbReference>
<dbReference type="PANTHER" id="PTHR12174">
    <property type="entry name" value="SIGNAL PEPTIDE PEPTIDASE"/>
    <property type="match status" value="1"/>
</dbReference>